<dbReference type="PANTHER" id="PTHR46159:SF6">
    <property type="entry name" value="OS12G0605300 PROTEIN"/>
    <property type="match status" value="1"/>
</dbReference>
<organism evidence="6 7">
    <name type="scientific">Stephania cephalantha</name>
    <dbReference type="NCBI Taxonomy" id="152367"/>
    <lineage>
        <taxon>Eukaryota</taxon>
        <taxon>Viridiplantae</taxon>
        <taxon>Streptophyta</taxon>
        <taxon>Embryophyta</taxon>
        <taxon>Tracheophyta</taxon>
        <taxon>Spermatophyta</taxon>
        <taxon>Magnoliopsida</taxon>
        <taxon>Ranunculales</taxon>
        <taxon>Menispermaceae</taxon>
        <taxon>Menispermoideae</taxon>
        <taxon>Cissampelideae</taxon>
        <taxon>Stephania</taxon>
    </lineage>
</organism>
<name>A0AAP0F547_9MAGN</name>
<dbReference type="AlphaFoldDB" id="A0AAP0F547"/>
<evidence type="ECO:0000256" key="2">
    <source>
        <dbReference type="ARBA" id="ARBA00007267"/>
    </source>
</evidence>
<feature type="compositionally biased region" description="Basic and acidic residues" evidence="4">
    <location>
        <begin position="591"/>
        <end position="600"/>
    </location>
</feature>
<evidence type="ECO:0000313" key="7">
    <source>
        <dbReference type="Proteomes" id="UP001419268"/>
    </source>
</evidence>
<feature type="region of interest" description="Disordered" evidence="4">
    <location>
        <begin position="77"/>
        <end position="116"/>
    </location>
</feature>
<dbReference type="SMART" id="SM01114">
    <property type="entry name" value="CXC"/>
    <property type="match status" value="2"/>
</dbReference>
<dbReference type="InterPro" id="IPR005172">
    <property type="entry name" value="CRC"/>
</dbReference>
<dbReference type="InterPro" id="IPR033467">
    <property type="entry name" value="Tesmin/TSO1-like_CXC"/>
</dbReference>
<feature type="region of interest" description="Disordered" evidence="4">
    <location>
        <begin position="591"/>
        <end position="615"/>
    </location>
</feature>
<feature type="compositionally biased region" description="Basic and acidic residues" evidence="4">
    <location>
        <begin position="98"/>
        <end position="116"/>
    </location>
</feature>
<reference evidence="6 7" key="1">
    <citation type="submission" date="2024-01" db="EMBL/GenBank/DDBJ databases">
        <title>Genome assemblies of Stephania.</title>
        <authorList>
            <person name="Yang L."/>
        </authorList>
    </citation>
    <scope>NUCLEOTIDE SEQUENCE [LARGE SCALE GENOMIC DNA]</scope>
    <source>
        <strain evidence="6">JXDWG</strain>
        <tissue evidence="6">Leaf</tissue>
    </source>
</reference>
<comment type="caution">
    <text evidence="6">The sequence shown here is derived from an EMBL/GenBank/DDBJ whole genome shotgun (WGS) entry which is preliminary data.</text>
</comment>
<feature type="compositionally biased region" description="Polar residues" evidence="4">
    <location>
        <begin position="80"/>
        <end position="97"/>
    </location>
</feature>
<proteinExistence type="inferred from homology"/>
<feature type="region of interest" description="Disordered" evidence="4">
    <location>
        <begin position="629"/>
        <end position="663"/>
    </location>
</feature>
<feature type="compositionally biased region" description="Low complexity" evidence="4">
    <location>
        <begin position="811"/>
        <end position="820"/>
    </location>
</feature>
<dbReference type="EMBL" id="JBBNAG010000010">
    <property type="protein sequence ID" value="KAK9100824.1"/>
    <property type="molecule type" value="Genomic_DNA"/>
</dbReference>
<feature type="region of interest" description="Disordered" evidence="4">
    <location>
        <begin position="790"/>
        <end position="824"/>
    </location>
</feature>
<protein>
    <recommendedName>
        <fullName evidence="5">CRC domain-containing protein</fullName>
    </recommendedName>
</protein>
<feature type="domain" description="CRC" evidence="5">
    <location>
        <begin position="443"/>
        <end position="570"/>
    </location>
</feature>
<dbReference type="PANTHER" id="PTHR46159">
    <property type="entry name" value="PROTEIN TESMIN/TSO1-LIKE CXC 2"/>
    <property type="match status" value="1"/>
</dbReference>
<evidence type="ECO:0000256" key="1">
    <source>
        <dbReference type="ARBA" id="ARBA00004123"/>
    </source>
</evidence>
<dbReference type="GO" id="GO:0003700">
    <property type="term" value="F:DNA-binding transcription factor activity"/>
    <property type="evidence" value="ECO:0007669"/>
    <property type="project" value="InterPro"/>
</dbReference>
<feature type="compositionally biased region" description="Polar residues" evidence="4">
    <location>
        <begin position="602"/>
        <end position="611"/>
    </location>
</feature>
<keyword evidence="3" id="KW-0539">Nucleus</keyword>
<keyword evidence="7" id="KW-1185">Reference proteome</keyword>
<evidence type="ECO:0000256" key="3">
    <source>
        <dbReference type="ARBA" id="ARBA00023242"/>
    </source>
</evidence>
<comment type="subcellular location">
    <subcellularLocation>
        <location evidence="1">Nucleus</location>
    </subcellularLocation>
</comment>
<dbReference type="Proteomes" id="UP001419268">
    <property type="component" value="Unassembled WGS sequence"/>
</dbReference>
<accession>A0AAP0F547</accession>
<evidence type="ECO:0000313" key="6">
    <source>
        <dbReference type="EMBL" id="KAK9100824.1"/>
    </source>
</evidence>
<evidence type="ECO:0000256" key="4">
    <source>
        <dbReference type="SAM" id="MobiDB-lite"/>
    </source>
</evidence>
<dbReference type="Pfam" id="PF03638">
    <property type="entry name" value="TCR"/>
    <property type="match status" value="2"/>
</dbReference>
<gene>
    <name evidence="6" type="ORF">Scep_024254</name>
</gene>
<dbReference type="PROSITE" id="PS51634">
    <property type="entry name" value="CRC"/>
    <property type="match status" value="1"/>
</dbReference>
<dbReference type="GO" id="GO:0005634">
    <property type="term" value="C:nucleus"/>
    <property type="evidence" value="ECO:0007669"/>
    <property type="project" value="UniProtKB-SubCell"/>
</dbReference>
<dbReference type="InterPro" id="IPR044522">
    <property type="entry name" value="TSO1-like"/>
</dbReference>
<evidence type="ECO:0000259" key="5">
    <source>
        <dbReference type="PROSITE" id="PS51634"/>
    </source>
</evidence>
<comment type="similarity">
    <text evidence="2">Belongs to the lin-54 family.</text>
</comment>
<feature type="compositionally biased region" description="Low complexity" evidence="4">
    <location>
        <begin position="630"/>
        <end position="655"/>
    </location>
</feature>
<sequence>MHFIRRLGYSQSSIADLPFECRASIANPELMNGLTPCTEKEGLNKGLVQGQPYSPSECIDEYLADTMEMGSAANDAFSLCPNQENDTTQSLPNGSSRTKNDNEKHDDHGGSKKDMKNMFVPQFTSLDLDEVEVQGNSLHHVELDKQQEDCEGLSMEGASMIFEKADGVLLNDSSLVPASGEQQSLKLFPDSLQVVPGSENHDDLLGEISTESIEVMSQLDLKESGHQHGTRRRCLQFEIVEDHRNADTVRSVSNIVNIFSISSSANPTELKMLDSLPPDSSVLPSDADVAQFLLSPSSNSSLYSLDMPVHDNCDTPIRNSTRTSLKAPKPSGIGLHLNSIVSAAAVCCDAAPGMNSTKSCQTAQREISLSVAKLNLPETPSATSVPSSLTRKNEDYVESTTLVSGSTANTHSPQGWADKVENFKQMSPQKKRKKASYTIESQGCKRCNCKRSKCLKLYCECFAAGIYCAEPCACVECFNKPEYEDTVLETRQQIESRNPLAFAPKVVQRVTGFPAQVVEDGGRATPTSARHKRGCNCKKSKCLKKYCECYQAGVGCSVGCRCDGCKNIYGIKEDYFYLGYEIECKKSDDETWEDPADRKLNITPQTPSLLPSNHGKKFLKSRDLVRQFFPSPESDNNTSSSSSSSTGNPSRTPRTFSSHDKRIKGDNSSLDVCFDQELTCHTTLRVDQFSHNCNELEDLCDLMPLLAPPSSVATSSSVSNTKECSAIAQLQLHGSLRLSGSFRLHDGSVTPIRHLGGSKLLQEPDSHDGYYFTEDDTPEILKDSSTPIKAIKANSPNRKRVSPPHSRFNELRPSSSPGLRSGRKFVLQSIPSFPSLTPYSDSKGGTGK</sequence>